<proteinExistence type="predicted"/>
<dbReference type="Proteomes" id="UP000054771">
    <property type="component" value="Unassembled WGS sequence"/>
</dbReference>
<sequence>MALHNVPGYRVATYCEFGQPETLGTVDMGDFFQITLISLVKDGIDRIYHATIRGPDTIASPISGSSTENHYIAFTNGDHTTAYLGYLFLQRAIPIRVW</sequence>
<keyword evidence="2" id="KW-1185">Reference proteome</keyword>
<gene>
    <name evidence="1" type="ORF">ASPCAL08967</name>
</gene>
<dbReference type="EMBL" id="CDMC01000007">
    <property type="protein sequence ID" value="CEN62330.1"/>
    <property type="molecule type" value="Genomic_DNA"/>
</dbReference>
<accession>A0A0U5GTI4</accession>
<evidence type="ECO:0000313" key="2">
    <source>
        <dbReference type="Proteomes" id="UP000054771"/>
    </source>
</evidence>
<reference evidence="2" key="1">
    <citation type="journal article" date="2016" name="Genome Announc.">
        <title>Draft genome sequences of fungus Aspergillus calidoustus.</title>
        <authorList>
            <person name="Horn F."/>
            <person name="Linde J."/>
            <person name="Mattern D.J."/>
            <person name="Walther G."/>
            <person name="Guthke R."/>
            <person name="Scherlach K."/>
            <person name="Martin K."/>
            <person name="Brakhage A.A."/>
            <person name="Petzke L."/>
            <person name="Valiante V."/>
        </authorList>
    </citation>
    <scope>NUCLEOTIDE SEQUENCE [LARGE SCALE GENOMIC DNA]</scope>
    <source>
        <strain evidence="2">SF006504</strain>
    </source>
</reference>
<dbReference type="AlphaFoldDB" id="A0A0U5GTI4"/>
<protein>
    <submittedName>
        <fullName evidence="1">Uncharacterized protein</fullName>
    </submittedName>
</protein>
<evidence type="ECO:0000313" key="1">
    <source>
        <dbReference type="EMBL" id="CEN62330.1"/>
    </source>
</evidence>
<organism evidence="1 2">
    <name type="scientific">Aspergillus calidoustus</name>
    <dbReference type="NCBI Taxonomy" id="454130"/>
    <lineage>
        <taxon>Eukaryota</taxon>
        <taxon>Fungi</taxon>
        <taxon>Dikarya</taxon>
        <taxon>Ascomycota</taxon>
        <taxon>Pezizomycotina</taxon>
        <taxon>Eurotiomycetes</taxon>
        <taxon>Eurotiomycetidae</taxon>
        <taxon>Eurotiales</taxon>
        <taxon>Aspergillaceae</taxon>
        <taxon>Aspergillus</taxon>
        <taxon>Aspergillus subgen. Nidulantes</taxon>
    </lineage>
</organism>
<name>A0A0U5GTI4_ASPCI</name>